<protein>
    <submittedName>
        <fullName evidence="8">Methyl-accepting chemotaxis protein</fullName>
    </submittedName>
</protein>
<feature type="domain" description="Methyl-accepting transducer" evidence="6">
    <location>
        <begin position="293"/>
        <end position="529"/>
    </location>
</feature>
<dbReference type="InterPro" id="IPR003660">
    <property type="entry name" value="HAMP_dom"/>
</dbReference>
<evidence type="ECO:0000313" key="9">
    <source>
        <dbReference type="Proteomes" id="UP001501321"/>
    </source>
</evidence>
<dbReference type="PANTHER" id="PTHR32089">
    <property type="entry name" value="METHYL-ACCEPTING CHEMOTAXIS PROTEIN MCPB"/>
    <property type="match status" value="1"/>
</dbReference>
<evidence type="ECO:0000256" key="4">
    <source>
        <dbReference type="PROSITE-ProRule" id="PRU00284"/>
    </source>
</evidence>
<comment type="caution">
    <text evidence="8">The sequence shown here is derived from an EMBL/GenBank/DDBJ whole genome shotgun (WGS) entry which is preliminary data.</text>
</comment>
<reference evidence="9" key="1">
    <citation type="journal article" date="2019" name="Int. J. Syst. Evol. Microbiol.">
        <title>The Global Catalogue of Microorganisms (GCM) 10K type strain sequencing project: providing services to taxonomists for standard genome sequencing and annotation.</title>
        <authorList>
            <consortium name="The Broad Institute Genomics Platform"/>
            <consortium name="The Broad Institute Genome Sequencing Center for Infectious Disease"/>
            <person name="Wu L."/>
            <person name="Ma J."/>
        </authorList>
    </citation>
    <scope>NUCLEOTIDE SEQUENCE [LARGE SCALE GENOMIC DNA]</scope>
    <source>
        <strain evidence="9">JCM 32226</strain>
    </source>
</reference>
<proteinExistence type="inferred from homology"/>
<dbReference type="CDD" id="cd06225">
    <property type="entry name" value="HAMP"/>
    <property type="match status" value="1"/>
</dbReference>
<sequence length="565" mass="61671">MLAELRKQKLNESDAALLVQLEQQATTFFAQTEIMMARHRELMRNEQDYQEKQRAFIRLVDSYGRAVELLIQFTANNRSLQNRAESVTSRLARDLRDIQRFSQRPELEKIRDHMTKDIAMARARLAKMAIPADVKARMATSIQQVETQVLLSGGLLDLMLGKIALNQELEQAQLTQAHWLGQIDAILATLSQQSQRSMQADSQRADAAIKSAFFMILLVSGISMVLAALITANSIHAIVRPLRRIRTVLASMAQGDMRGQVNYQASNEFGELASSIDELAGHSRGVLLDVQSGSECLVAESDRSSDNSNQVMSKVQQQKRQTEQVAAAVYQLEASSGEVARSSLIAKEQVDNAHAASTHGMAVITDSRRCLQQLVAEIDDAVDISRKLDQVSNNIGKILAVIGGIAEQTNLLALNAAIEAARAGDAGRGFAVVSDEVRALATHTQNATQEIQSLIGELQHCSTDVLGVMSRSQENTQSSVAHILEAERAFSAISASVYSVKEIIEQVSFASEEQISVSQGIAQFVASIAQLAGESELVASSSLASSLVLRDLATEQRKLISKFMV</sequence>
<keyword evidence="9" id="KW-1185">Reference proteome</keyword>
<evidence type="ECO:0000256" key="2">
    <source>
        <dbReference type="ARBA" id="ARBA00023224"/>
    </source>
</evidence>
<dbReference type="PANTHER" id="PTHR32089:SF70">
    <property type="entry name" value="ENERGY TAXIS MODULATING METHYL ACCEPTING SENSORY TRANSDUCER"/>
    <property type="match status" value="1"/>
</dbReference>
<keyword evidence="2 4" id="KW-0807">Transducer</keyword>
<evidence type="ECO:0000259" key="6">
    <source>
        <dbReference type="PROSITE" id="PS50111"/>
    </source>
</evidence>
<evidence type="ECO:0000313" key="8">
    <source>
        <dbReference type="EMBL" id="GAA4499056.1"/>
    </source>
</evidence>
<comment type="subcellular location">
    <subcellularLocation>
        <location evidence="1">Membrane</location>
    </subcellularLocation>
</comment>
<dbReference type="PROSITE" id="PS50885">
    <property type="entry name" value="HAMP"/>
    <property type="match status" value="1"/>
</dbReference>
<feature type="transmembrane region" description="Helical" evidence="5">
    <location>
        <begin position="212"/>
        <end position="232"/>
    </location>
</feature>
<dbReference type="CDD" id="cd11386">
    <property type="entry name" value="MCP_signal"/>
    <property type="match status" value="1"/>
</dbReference>
<dbReference type="EMBL" id="BAABFC010000012">
    <property type="protein sequence ID" value="GAA4499056.1"/>
    <property type="molecule type" value="Genomic_DNA"/>
</dbReference>
<evidence type="ECO:0000259" key="7">
    <source>
        <dbReference type="PROSITE" id="PS50885"/>
    </source>
</evidence>
<name>A0ABP8QC32_9GAMM</name>
<dbReference type="Pfam" id="PF00015">
    <property type="entry name" value="MCPsignal"/>
    <property type="match status" value="1"/>
</dbReference>
<gene>
    <name evidence="8" type="ORF">GCM10023095_18540</name>
</gene>
<evidence type="ECO:0000256" key="3">
    <source>
        <dbReference type="ARBA" id="ARBA00029447"/>
    </source>
</evidence>
<dbReference type="SMART" id="SM00283">
    <property type="entry name" value="MA"/>
    <property type="match status" value="1"/>
</dbReference>
<keyword evidence="5" id="KW-1133">Transmembrane helix</keyword>
<dbReference type="Pfam" id="PF00672">
    <property type="entry name" value="HAMP"/>
    <property type="match status" value="1"/>
</dbReference>
<dbReference type="Gene3D" id="1.10.287.950">
    <property type="entry name" value="Methyl-accepting chemotaxis protein"/>
    <property type="match status" value="1"/>
</dbReference>
<dbReference type="SMART" id="SM00304">
    <property type="entry name" value="HAMP"/>
    <property type="match status" value="1"/>
</dbReference>
<keyword evidence="5" id="KW-0472">Membrane</keyword>
<feature type="domain" description="HAMP" evidence="7">
    <location>
        <begin position="236"/>
        <end position="288"/>
    </location>
</feature>
<keyword evidence="5" id="KW-0812">Transmembrane</keyword>
<dbReference type="Proteomes" id="UP001501321">
    <property type="component" value="Unassembled WGS sequence"/>
</dbReference>
<evidence type="ECO:0000256" key="5">
    <source>
        <dbReference type="SAM" id="Phobius"/>
    </source>
</evidence>
<dbReference type="InterPro" id="IPR004089">
    <property type="entry name" value="MCPsignal_dom"/>
</dbReference>
<organism evidence="8 9">
    <name type="scientific">Pseudaeromonas paramecii</name>
    <dbReference type="NCBI Taxonomy" id="2138166"/>
    <lineage>
        <taxon>Bacteria</taxon>
        <taxon>Pseudomonadati</taxon>
        <taxon>Pseudomonadota</taxon>
        <taxon>Gammaproteobacteria</taxon>
        <taxon>Aeromonadales</taxon>
        <taxon>Aeromonadaceae</taxon>
        <taxon>Pseudaeromonas</taxon>
    </lineage>
</organism>
<evidence type="ECO:0000256" key="1">
    <source>
        <dbReference type="ARBA" id="ARBA00004370"/>
    </source>
</evidence>
<dbReference type="PROSITE" id="PS50111">
    <property type="entry name" value="CHEMOTAXIS_TRANSDUC_2"/>
    <property type="match status" value="1"/>
</dbReference>
<comment type="similarity">
    <text evidence="3">Belongs to the methyl-accepting chemotaxis (MCP) protein family.</text>
</comment>
<accession>A0ABP8QC32</accession>
<dbReference type="SUPFAM" id="SSF58104">
    <property type="entry name" value="Methyl-accepting chemotaxis protein (MCP) signaling domain"/>
    <property type="match status" value="1"/>
</dbReference>